<feature type="coiled-coil region" evidence="3">
    <location>
        <begin position="21"/>
        <end position="95"/>
    </location>
</feature>
<evidence type="ECO:0000256" key="3">
    <source>
        <dbReference type="SAM" id="Coils"/>
    </source>
</evidence>
<gene>
    <name evidence="4" type="primary">TRIM15_2</name>
    <name evidence="4" type="ORF">P7K49_007588</name>
</gene>
<evidence type="ECO:0000313" key="4">
    <source>
        <dbReference type="EMBL" id="KAK2113322.1"/>
    </source>
</evidence>
<evidence type="ECO:0000313" key="5">
    <source>
        <dbReference type="Proteomes" id="UP001266305"/>
    </source>
</evidence>
<protein>
    <submittedName>
        <fullName evidence="4">Tripartite motif-containing protein 15</fullName>
    </submittedName>
</protein>
<accession>A0ABQ9VVF7</accession>
<dbReference type="PANTHER" id="PTHR24103">
    <property type="entry name" value="E3 UBIQUITIN-PROTEIN LIGASE TRIM"/>
    <property type="match status" value="1"/>
</dbReference>
<dbReference type="Proteomes" id="UP001266305">
    <property type="component" value="Unassembled WGS sequence"/>
</dbReference>
<comment type="caution">
    <text evidence="4">The sequence shown here is derived from an EMBL/GenBank/DDBJ whole genome shotgun (WGS) entry which is preliminary data.</text>
</comment>
<keyword evidence="5" id="KW-1185">Reference proteome</keyword>
<sequence length="107" mass="12789">MERDEIEDVKCGEDQKLQVLLTQIESKKHQVETAFERLQQELEHQRCLLLARLRELEQQIRKERDEYITRVSEEVTRLEAQVKELEEKCQQPASELLKVRDTSHFVG</sequence>
<dbReference type="EMBL" id="JASSZA010000004">
    <property type="protein sequence ID" value="KAK2113322.1"/>
    <property type="molecule type" value="Genomic_DNA"/>
</dbReference>
<evidence type="ECO:0000256" key="1">
    <source>
        <dbReference type="ARBA" id="ARBA00022786"/>
    </source>
</evidence>
<reference evidence="4 5" key="1">
    <citation type="submission" date="2023-05" db="EMBL/GenBank/DDBJ databases">
        <title>B98-5 Cell Line De Novo Hybrid Assembly: An Optical Mapping Approach.</title>
        <authorList>
            <person name="Kananen K."/>
            <person name="Auerbach J.A."/>
            <person name="Kautto E."/>
            <person name="Blachly J.S."/>
        </authorList>
    </citation>
    <scope>NUCLEOTIDE SEQUENCE [LARGE SCALE GENOMIC DNA]</scope>
    <source>
        <strain evidence="4">B95-8</strain>
        <tissue evidence="4">Cell line</tissue>
    </source>
</reference>
<keyword evidence="2 3" id="KW-0175">Coiled coil</keyword>
<evidence type="ECO:0000256" key="2">
    <source>
        <dbReference type="ARBA" id="ARBA00023054"/>
    </source>
</evidence>
<dbReference type="InterPro" id="IPR050143">
    <property type="entry name" value="TRIM/RBCC"/>
</dbReference>
<name>A0ABQ9VVF7_SAGOE</name>
<proteinExistence type="predicted"/>
<organism evidence="4 5">
    <name type="scientific">Saguinus oedipus</name>
    <name type="common">Cotton-top tamarin</name>
    <name type="synonym">Oedipomidas oedipus</name>
    <dbReference type="NCBI Taxonomy" id="9490"/>
    <lineage>
        <taxon>Eukaryota</taxon>
        <taxon>Metazoa</taxon>
        <taxon>Chordata</taxon>
        <taxon>Craniata</taxon>
        <taxon>Vertebrata</taxon>
        <taxon>Euteleostomi</taxon>
        <taxon>Mammalia</taxon>
        <taxon>Eutheria</taxon>
        <taxon>Euarchontoglires</taxon>
        <taxon>Primates</taxon>
        <taxon>Haplorrhini</taxon>
        <taxon>Platyrrhini</taxon>
        <taxon>Cebidae</taxon>
        <taxon>Callitrichinae</taxon>
        <taxon>Saguinus</taxon>
    </lineage>
</organism>
<keyword evidence="1" id="KW-0833">Ubl conjugation pathway</keyword>